<gene>
    <name evidence="3" type="ORF">SAMN05661086_01758</name>
</gene>
<evidence type="ECO:0000313" key="3">
    <source>
        <dbReference type="EMBL" id="SFR80097.1"/>
    </source>
</evidence>
<reference evidence="3 4" key="1">
    <citation type="submission" date="2016-10" db="EMBL/GenBank/DDBJ databases">
        <authorList>
            <person name="de Groot N.N."/>
        </authorList>
    </citation>
    <scope>NUCLEOTIDE SEQUENCE [LARGE SCALE GENOMIC DNA]</scope>
    <source>
        <strain evidence="3 4">743A</strain>
    </source>
</reference>
<evidence type="ECO:0000256" key="1">
    <source>
        <dbReference type="SAM" id="MobiDB-lite"/>
    </source>
</evidence>
<feature type="domain" description="ANTAR" evidence="2">
    <location>
        <begin position="116"/>
        <end position="177"/>
    </location>
</feature>
<dbReference type="InterPro" id="IPR005561">
    <property type="entry name" value="ANTAR"/>
</dbReference>
<dbReference type="Proteomes" id="UP000199659">
    <property type="component" value="Unassembled WGS sequence"/>
</dbReference>
<dbReference type="AlphaFoldDB" id="A0A1I6JMD7"/>
<sequence length="183" mass="20949">MLSIIVVFPKIEDAKNIRNVLIRSGYEVQAVCTTGAQAITLVNELDEGIVLCGYRFSDMHYSELHNILPKSFEMLLVASPTKLEECVNSDIVCLGMPIKTRDLINTIEMMTLNYNRRKRKKKDTGRQRSSEDRATIDKAKAILMDRNNMSEEDAHRYIQKTSMDSGTNMVETAEMIISMMREY</sequence>
<keyword evidence="4" id="KW-1185">Reference proteome</keyword>
<dbReference type="SMART" id="SM01012">
    <property type="entry name" value="ANTAR"/>
    <property type="match status" value="1"/>
</dbReference>
<dbReference type="PROSITE" id="PS50921">
    <property type="entry name" value="ANTAR"/>
    <property type="match status" value="1"/>
</dbReference>
<dbReference type="Gene3D" id="1.10.10.10">
    <property type="entry name" value="Winged helix-like DNA-binding domain superfamily/Winged helix DNA-binding domain"/>
    <property type="match status" value="1"/>
</dbReference>
<name>A0A1I6JMD7_9FIRM</name>
<dbReference type="EMBL" id="FOYZ01000006">
    <property type="protein sequence ID" value="SFR80097.1"/>
    <property type="molecule type" value="Genomic_DNA"/>
</dbReference>
<protein>
    <submittedName>
        <fullName evidence="3">Response regulator NasT</fullName>
    </submittedName>
</protein>
<dbReference type="InterPro" id="IPR011006">
    <property type="entry name" value="CheY-like_superfamily"/>
</dbReference>
<organism evidence="3 4">
    <name type="scientific">Anaeromicropila populeti</name>
    <dbReference type="NCBI Taxonomy" id="37658"/>
    <lineage>
        <taxon>Bacteria</taxon>
        <taxon>Bacillati</taxon>
        <taxon>Bacillota</taxon>
        <taxon>Clostridia</taxon>
        <taxon>Lachnospirales</taxon>
        <taxon>Lachnospiraceae</taxon>
        <taxon>Anaeromicropila</taxon>
    </lineage>
</organism>
<dbReference type="InterPro" id="IPR008327">
    <property type="entry name" value="Sig_transdc_resp-reg_antiterm"/>
</dbReference>
<dbReference type="PIRSF" id="PIRSF036382">
    <property type="entry name" value="RR_antiterm"/>
    <property type="match status" value="1"/>
</dbReference>
<dbReference type="RefSeq" id="WP_092560314.1">
    <property type="nucleotide sequence ID" value="NZ_FOYZ01000006.1"/>
</dbReference>
<dbReference type="InterPro" id="IPR036388">
    <property type="entry name" value="WH-like_DNA-bd_sf"/>
</dbReference>
<dbReference type="Pfam" id="PF03861">
    <property type="entry name" value="ANTAR"/>
    <property type="match status" value="1"/>
</dbReference>
<dbReference type="SUPFAM" id="SSF52172">
    <property type="entry name" value="CheY-like"/>
    <property type="match status" value="1"/>
</dbReference>
<dbReference type="GO" id="GO:0003723">
    <property type="term" value="F:RNA binding"/>
    <property type="evidence" value="ECO:0007669"/>
    <property type="project" value="InterPro"/>
</dbReference>
<feature type="compositionally biased region" description="Basic and acidic residues" evidence="1">
    <location>
        <begin position="124"/>
        <end position="137"/>
    </location>
</feature>
<feature type="region of interest" description="Disordered" evidence="1">
    <location>
        <begin position="115"/>
        <end position="137"/>
    </location>
</feature>
<proteinExistence type="predicted"/>
<dbReference type="OrthoDB" id="9808843at2"/>
<dbReference type="STRING" id="37658.SAMN05661086_01758"/>
<evidence type="ECO:0000259" key="2">
    <source>
        <dbReference type="PROSITE" id="PS50921"/>
    </source>
</evidence>
<evidence type="ECO:0000313" key="4">
    <source>
        <dbReference type="Proteomes" id="UP000199659"/>
    </source>
</evidence>
<accession>A0A1I6JMD7</accession>